<dbReference type="Pfam" id="PF00126">
    <property type="entry name" value="HTH_1"/>
    <property type="match status" value="1"/>
</dbReference>
<dbReference type="Gene3D" id="1.10.10.10">
    <property type="entry name" value="Winged helix-like DNA-binding domain superfamily/Winged helix DNA-binding domain"/>
    <property type="match status" value="1"/>
</dbReference>
<dbReference type="InterPro" id="IPR000847">
    <property type="entry name" value="LysR_HTH_N"/>
</dbReference>
<keyword evidence="3" id="KW-0238">DNA-binding</keyword>
<keyword evidence="4" id="KW-0804">Transcription</keyword>
<feature type="domain" description="HTH lysR-type" evidence="5">
    <location>
        <begin position="1"/>
        <end position="58"/>
    </location>
</feature>
<dbReference type="Gene3D" id="3.40.190.290">
    <property type="match status" value="1"/>
</dbReference>
<dbReference type="EMBL" id="NWTK01000025">
    <property type="protein sequence ID" value="PKR48051.1"/>
    <property type="molecule type" value="Genomic_DNA"/>
</dbReference>
<dbReference type="InterPro" id="IPR036390">
    <property type="entry name" value="WH_DNA-bd_sf"/>
</dbReference>
<dbReference type="GO" id="GO:0043565">
    <property type="term" value="F:sequence-specific DNA binding"/>
    <property type="evidence" value="ECO:0007669"/>
    <property type="project" value="TreeGrafter"/>
</dbReference>
<dbReference type="GO" id="GO:0010628">
    <property type="term" value="P:positive regulation of gene expression"/>
    <property type="evidence" value="ECO:0007669"/>
    <property type="project" value="TreeGrafter"/>
</dbReference>
<name>A0A2N3KBX2_9PROT</name>
<dbReference type="PROSITE" id="PS50931">
    <property type="entry name" value="HTH_LYSR"/>
    <property type="match status" value="1"/>
</dbReference>
<dbReference type="SUPFAM" id="SSF46785">
    <property type="entry name" value="Winged helix' DNA-binding domain"/>
    <property type="match status" value="1"/>
</dbReference>
<keyword evidence="2" id="KW-0805">Transcription regulation</keyword>
<dbReference type="InterPro" id="IPR005119">
    <property type="entry name" value="LysR_subst-bd"/>
</dbReference>
<accession>A0A2N3KBX2</accession>
<dbReference type="PANTHER" id="PTHR30427">
    <property type="entry name" value="TRANSCRIPTIONAL ACTIVATOR PROTEIN LYSR"/>
    <property type="match status" value="1"/>
</dbReference>
<evidence type="ECO:0000256" key="1">
    <source>
        <dbReference type="ARBA" id="ARBA00009437"/>
    </source>
</evidence>
<comment type="caution">
    <text evidence="6">The sequence shown here is derived from an EMBL/GenBank/DDBJ whole genome shotgun (WGS) entry which is preliminary data.</text>
</comment>
<dbReference type="CDD" id="cd08415">
    <property type="entry name" value="PBP2_LysR_opines_like"/>
    <property type="match status" value="1"/>
</dbReference>
<dbReference type="InterPro" id="IPR036388">
    <property type="entry name" value="WH-like_DNA-bd_sf"/>
</dbReference>
<comment type="similarity">
    <text evidence="1">Belongs to the LysR transcriptional regulatory family.</text>
</comment>
<dbReference type="RefSeq" id="WP_101271632.1">
    <property type="nucleotide sequence ID" value="NZ_NWTK01000025.1"/>
</dbReference>
<dbReference type="AlphaFoldDB" id="A0A2N3KBX2"/>
<protein>
    <submittedName>
        <fullName evidence="6">LysR family transcriptional regulator</fullName>
    </submittedName>
</protein>
<dbReference type="GO" id="GO:0009089">
    <property type="term" value="P:lysine biosynthetic process via diaminopimelate"/>
    <property type="evidence" value="ECO:0007669"/>
    <property type="project" value="TreeGrafter"/>
</dbReference>
<dbReference type="PANTHER" id="PTHR30427:SF1">
    <property type="entry name" value="TRANSCRIPTIONAL ACTIVATOR PROTEIN LYSR"/>
    <property type="match status" value="1"/>
</dbReference>
<sequence>MKYRQVEAFHALMISGSTVRAAEIMGITQPAVSRLIADLEHSVRFTLFDRIRGRLVATPEARLFFREVDESFRGLDRLRAAAAGIRDYGEGTLRIGCFAAGSVSLVPAAIRAFRAKHPDIRLTFHVKSSADIRNGIVDGQYDIGLAADEIDNSGIDSQVFCSYAGVIAMPKDHPLAGHKVITPTDLADIALLGLVAEDRARQRLDALLGAEGINPNYALETPNSATICALAEDGNAVGLVNPMVTRHYAGRNVVFRPFEPNVIFRSLLLYPANVQKSRLIREFSGILLAQR</sequence>
<evidence type="ECO:0000256" key="4">
    <source>
        <dbReference type="ARBA" id="ARBA00023163"/>
    </source>
</evidence>
<reference evidence="6 7" key="1">
    <citation type="submission" date="2017-09" db="EMBL/GenBank/DDBJ databases">
        <title>Biodiversity and function of Thalassospira species in the particle-attached aromatic-hydrocarbon-degrading consortia from the surface seawater of the South China Sea.</title>
        <authorList>
            <person name="Dong C."/>
            <person name="Liu R."/>
            <person name="Shao Z."/>
        </authorList>
    </citation>
    <scope>NUCLEOTIDE SEQUENCE [LARGE SCALE GENOMIC DNA]</scope>
    <source>
        <strain evidence="6 7">CSC1P2</strain>
    </source>
</reference>
<dbReference type="SUPFAM" id="SSF53850">
    <property type="entry name" value="Periplasmic binding protein-like II"/>
    <property type="match status" value="1"/>
</dbReference>
<dbReference type="Proteomes" id="UP000233597">
    <property type="component" value="Unassembled WGS sequence"/>
</dbReference>
<dbReference type="OrthoDB" id="8479870at2"/>
<dbReference type="Pfam" id="PF03466">
    <property type="entry name" value="LysR_substrate"/>
    <property type="match status" value="1"/>
</dbReference>
<proteinExistence type="inferred from homology"/>
<evidence type="ECO:0000256" key="2">
    <source>
        <dbReference type="ARBA" id="ARBA00023015"/>
    </source>
</evidence>
<evidence type="ECO:0000256" key="3">
    <source>
        <dbReference type="ARBA" id="ARBA00023125"/>
    </source>
</evidence>
<dbReference type="GO" id="GO:0003700">
    <property type="term" value="F:DNA-binding transcription factor activity"/>
    <property type="evidence" value="ECO:0007669"/>
    <property type="project" value="InterPro"/>
</dbReference>
<gene>
    <name evidence="6" type="ORF">COO20_25205</name>
</gene>
<evidence type="ECO:0000313" key="6">
    <source>
        <dbReference type="EMBL" id="PKR48051.1"/>
    </source>
</evidence>
<evidence type="ECO:0000259" key="5">
    <source>
        <dbReference type="PROSITE" id="PS50931"/>
    </source>
</evidence>
<evidence type="ECO:0000313" key="7">
    <source>
        <dbReference type="Proteomes" id="UP000233597"/>
    </source>
</evidence>
<dbReference type="InterPro" id="IPR037424">
    <property type="entry name" value="NocR_PBP2"/>
</dbReference>
<organism evidence="6 7">
    <name type="scientific">Thalassospira marina</name>
    <dbReference type="NCBI Taxonomy" id="2048283"/>
    <lineage>
        <taxon>Bacteria</taxon>
        <taxon>Pseudomonadati</taxon>
        <taxon>Pseudomonadota</taxon>
        <taxon>Alphaproteobacteria</taxon>
        <taxon>Rhodospirillales</taxon>
        <taxon>Thalassospiraceae</taxon>
        <taxon>Thalassospira</taxon>
    </lineage>
</organism>